<evidence type="ECO:0000313" key="5">
    <source>
        <dbReference type="Proteomes" id="UP000631535"/>
    </source>
</evidence>
<dbReference type="Proteomes" id="UP000631535">
    <property type="component" value="Unassembled WGS sequence"/>
</dbReference>
<dbReference type="Gene3D" id="3.60.40.10">
    <property type="entry name" value="PPM-type phosphatase domain"/>
    <property type="match status" value="1"/>
</dbReference>
<comment type="caution">
    <text evidence="4">The sequence shown here is derived from an EMBL/GenBank/DDBJ whole genome shotgun (WGS) entry which is preliminary data.</text>
</comment>
<keyword evidence="2" id="KW-0812">Transmembrane</keyword>
<evidence type="ECO:0000313" key="4">
    <source>
        <dbReference type="EMBL" id="GGO56925.1"/>
    </source>
</evidence>
<dbReference type="InterPro" id="IPR001932">
    <property type="entry name" value="PPM-type_phosphatase-like_dom"/>
</dbReference>
<dbReference type="PANTHER" id="PTHR43156:SF2">
    <property type="entry name" value="STAGE II SPORULATION PROTEIN E"/>
    <property type="match status" value="1"/>
</dbReference>
<protein>
    <submittedName>
        <fullName evidence="4">Membrane protein</fullName>
    </submittedName>
</protein>
<evidence type="ECO:0000256" key="2">
    <source>
        <dbReference type="SAM" id="Phobius"/>
    </source>
</evidence>
<reference evidence="5" key="1">
    <citation type="journal article" date="2019" name="Int. J. Syst. Evol. Microbiol.">
        <title>The Global Catalogue of Microorganisms (GCM) 10K type strain sequencing project: providing services to taxonomists for standard genome sequencing and annotation.</title>
        <authorList>
            <consortium name="The Broad Institute Genomics Platform"/>
            <consortium name="The Broad Institute Genome Sequencing Center for Infectious Disease"/>
            <person name="Wu L."/>
            <person name="Ma J."/>
        </authorList>
    </citation>
    <scope>NUCLEOTIDE SEQUENCE [LARGE SCALE GENOMIC DNA]</scope>
    <source>
        <strain evidence="5">CGMCC 4.7178</strain>
    </source>
</reference>
<keyword evidence="5" id="KW-1185">Reference proteome</keyword>
<gene>
    <name evidence="4" type="ORF">GCM10012287_51640</name>
</gene>
<dbReference type="EMBL" id="BMMP01000022">
    <property type="protein sequence ID" value="GGO56925.1"/>
    <property type="molecule type" value="Genomic_DNA"/>
</dbReference>
<accession>A0ABQ2MSD1</accession>
<keyword evidence="1" id="KW-0378">Hydrolase</keyword>
<evidence type="ECO:0000256" key="1">
    <source>
        <dbReference type="ARBA" id="ARBA00022801"/>
    </source>
</evidence>
<proteinExistence type="predicted"/>
<dbReference type="InterPro" id="IPR036457">
    <property type="entry name" value="PPM-type-like_dom_sf"/>
</dbReference>
<keyword evidence="2" id="KW-0472">Membrane</keyword>
<feature type="transmembrane region" description="Helical" evidence="2">
    <location>
        <begin position="104"/>
        <end position="121"/>
    </location>
</feature>
<evidence type="ECO:0000259" key="3">
    <source>
        <dbReference type="SMART" id="SM00331"/>
    </source>
</evidence>
<feature type="domain" description="PPM-type phosphatase" evidence="3">
    <location>
        <begin position="153"/>
        <end position="400"/>
    </location>
</feature>
<organism evidence="4 5">
    <name type="scientific">Streptomyces daqingensis</name>
    <dbReference type="NCBI Taxonomy" id="1472640"/>
    <lineage>
        <taxon>Bacteria</taxon>
        <taxon>Bacillati</taxon>
        <taxon>Actinomycetota</taxon>
        <taxon>Actinomycetes</taxon>
        <taxon>Kitasatosporales</taxon>
        <taxon>Streptomycetaceae</taxon>
        <taxon>Streptomyces</taxon>
    </lineage>
</organism>
<sequence>MGTGSVIAERQDHAGRAQRGGRTAWLPRWVRLLPPGLLLVALVMELSAPPRYSFASLLTAAVVLAALLSRSVLTVVIGGLAIALLVSMHVLVEDVYPDDITGPVITLVLVTGFATALARVLERTTLQLVQVQAVAEATQRALLRPLPDRLGPVRLAGVYRAADEAALIGGDFYSARKTPHGVRVIVGDVRGKGIGATESVATITSAFREAATSGPSLLEVAERIERAMAMDRLDLEAGGSLAGNGPGGTPSGLAGELFATAVLLEFAPDGGLLRVLDRGHPPMCLIRAGGDVTLLDPGPDYALPLGYADLAPAPDPQPKEYRLAEGDTLVAYSDGVTEARSKRGGFYPLEQRLAERYGMVDGVRTRAAIEPAEVVSFVSRDVTRWADAVNDDMVVVVLQYRPRAAAGDTRPPGHGAG</sequence>
<dbReference type="RefSeq" id="WP_189039594.1">
    <property type="nucleotide sequence ID" value="NZ_BMMP01000022.1"/>
</dbReference>
<dbReference type="InterPro" id="IPR052016">
    <property type="entry name" value="Bact_Sigma-Reg"/>
</dbReference>
<dbReference type="Pfam" id="PF07228">
    <property type="entry name" value="SpoIIE"/>
    <property type="match status" value="1"/>
</dbReference>
<keyword evidence="2" id="KW-1133">Transmembrane helix</keyword>
<dbReference type="SMART" id="SM00331">
    <property type="entry name" value="PP2C_SIG"/>
    <property type="match status" value="1"/>
</dbReference>
<name>A0ABQ2MSD1_9ACTN</name>
<dbReference type="PANTHER" id="PTHR43156">
    <property type="entry name" value="STAGE II SPORULATION PROTEIN E-RELATED"/>
    <property type="match status" value="1"/>
</dbReference>